<gene>
    <name evidence="3" type="ORF">Arub01_21310</name>
</gene>
<dbReference type="RefSeq" id="WP_067918240.1">
    <property type="nucleotide sequence ID" value="NZ_BSRZ01000003.1"/>
</dbReference>
<keyword evidence="2" id="KW-0472">Membrane</keyword>
<reference evidence="3" key="1">
    <citation type="submission" date="2023-02" db="EMBL/GenBank/DDBJ databases">
        <title>Actinomadura rubrobrunea NBRC 14622.</title>
        <authorList>
            <person name="Ichikawa N."/>
            <person name="Sato H."/>
            <person name="Tonouchi N."/>
        </authorList>
    </citation>
    <scope>NUCLEOTIDE SEQUENCE</scope>
    <source>
        <strain evidence="3">NBRC 14622</strain>
    </source>
</reference>
<feature type="transmembrane region" description="Helical" evidence="2">
    <location>
        <begin position="106"/>
        <end position="129"/>
    </location>
</feature>
<evidence type="ECO:0000313" key="3">
    <source>
        <dbReference type="EMBL" id="GLW63887.1"/>
    </source>
</evidence>
<protein>
    <recommendedName>
        <fullName evidence="5">DUF4190 domain-containing protein</fullName>
    </recommendedName>
</protein>
<comment type="caution">
    <text evidence="3">The sequence shown here is derived from an EMBL/GenBank/DDBJ whole genome shotgun (WGS) entry which is preliminary data.</text>
</comment>
<feature type="transmembrane region" description="Helical" evidence="2">
    <location>
        <begin position="60"/>
        <end position="85"/>
    </location>
</feature>
<name>A0A9W6UW40_9ACTN</name>
<organism evidence="3 4">
    <name type="scientific">Actinomadura rubrobrunea</name>
    <dbReference type="NCBI Taxonomy" id="115335"/>
    <lineage>
        <taxon>Bacteria</taxon>
        <taxon>Bacillati</taxon>
        <taxon>Actinomycetota</taxon>
        <taxon>Actinomycetes</taxon>
        <taxon>Streptosporangiales</taxon>
        <taxon>Thermomonosporaceae</taxon>
        <taxon>Actinomadura</taxon>
    </lineage>
</organism>
<feature type="region of interest" description="Disordered" evidence="1">
    <location>
        <begin position="1"/>
        <end position="38"/>
    </location>
</feature>
<dbReference type="AlphaFoldDB" id="A0A9W6UW40"/>
<keyword evidence="2" id="KW-0812">Transmembrane</keyword>
<sequence>MSGIGGQPSGWSDPYGRPGTPPAGWSDPAAPSSWDPYGQYTAPQQYGLPGVPGAQRGNGLAIAALICNVLLVTTCCNVLAIPGIITSSLAISRGNSDPESARTLTVWSWVLCVLALVIAIAVIIIALVVDASSSSSSGPEV</sequence>
<proteinExistence type="predicted"/>
<keyword evidence="2" id="KW-1133">Transmembrane helix</keyword>
<dbReference type="Proteomes" id="UP001165124">
    <property type="component" value="Unassembled WGS sequence"/>
</dbReference>
<evidence type="ECO:0000256" key="1">
    <source>
        <dbReference type="SAM" id="MobiDB-lite"/>
    </source>
</evidence>
<evidence type="ECO:0000313" key="4">
    <source>
        <dbReference type="Proteomes" id="UP001165124"/>
    </source>
</evidence>
<keyword evidence="4" id="KW-1185">Reference proteome</keyword>
<dbReference type="EMBL" id="BSRZ01000003">
    <property type="protein sequence ID" value="GLW63887.1"/>
    <property type="molecule type" value="Genomic_DNA"/>
</dbReference>
<accession>A0A9W6UW40</accession>
<evidence type="ECO:0000256" key="2">
    <source>
        <dbReference type="SAM" id="Phobius"/>
    </source>
</evidence>
<evidence type="ECO:0008006" key="5">
    <source>
        <dbReference type="Google" id="ProtNLM"/>
    </source>
</evidence>